<name>A0AA43BAI2_SPHYA</name>
<evidence type="ECO:0000313" key="1">
    <source>
        <dbReference type="EMBL" id="MDH2134491.1"/>
    </source>
</evidence>
<reference evidence="1" key="1">
    <citation type="submission" date="2022-09" db="EMBL/GenBank/DDBJ databases">
        <title>Intensive care unit water sources are persistently colonized with multi-drug resistant bacteria and are the site of extensive horizontal gene transfer of antibiotic resistance genes.</title>
        <authorList>
            <person name="Diorio-Toth L."/>
        </authorList>
    </citation>
    <scope>NUCLEOTIDE SEQUENCE</scope>
    <source>
        <strain evidence="1">GD03659</strain>
    </source>
</reference>
<accession>A0AA43BAI2</accession>
<proteinExistence type="predicted"/>
<gene>
    <name evidence="1" type="ORF">N5J77_25495</name>
</gene>
<dbReference type="Proteomes" id="UP001162318">
    <property type="component" value="Unassembled WGS sequence"/>
</dbReference>
<organism evidence="1 2">
    <name type="scientific">Sphingobium yanoikuyae</name>
    <name type="common">Sphingomonas yanoikuyae</name>
    <dbReference type="NCBI Taxonomy" id="13690"/>
    <lineage>
        <taxon>Bacteria</taxon>
        <taxon>Pseudomonadati</taxon>
        <taxon>Pseudomonadota</taxon>
        <taxon>Alphaproteobacteria</taxon>
        <taxon>Sphingomonadales</taxon>
        <taxon>Sphingomonadaceae</taxon>
        <taxon>Sphingobium</taxon>
    </lineage>
</organism>
<dbReference type="AlphaFoldDB" id="A0AA43BAI2"/>
<sequence length="102" mass="11701">MKLTYEPALLQFNNPFAIPPEQKIKIEQSLYTFTGIDRPKPHSAFVNYYLAVPVYCTQSVAFRYYPWFGAEHPLPDPSDDPIWRHNAHGHCLAAGHRSDLSV</sequence>
<dbReference type="EMBL" id="JAOCKX010000059">
    <property type="protein sequence ID" value="MDH2134491.1"/>
    <property type="molecule type" value="Genomic_DNA"/>
</dbReference>
<protein>
    <submittedName>
        <fullName evidence="1">Uncharacterized protein</fullName>
    </submittedName>
</protein>
<evidence type="ECO:0000313" key="2">
    <source>
        <dbReference type="Proteomes" id="UP001162318"/>
    </source>
</evidence>
<comment type="caution">
    <text evidence="1">The sequence shown here is derived from an EMBL/GenBank/DDBJ whole genome shotgun (WGS) entry which is preliminary data.</text>
</comment>
<dbReference type="RefSeq" id="WP_279730117.1">
    <property type="nucleotide sequence ID" value="NZ_JAOCKX010000059.1"/>
</dbReference>